<dbReference type="GO" id="GO:0003700">
    <property type="term" value="F:DNA-binding transcription factor activity"/>
    <property type="evidence" value="ECO:0007669"/>
    <property type="project" value="InterPro"/>
</dbReference>
<reference evidence="6" key="2">
    <citation type="submission" date="2020-09" db="EMBL/GenBank/DDBJ databases">
        <authorList>
            <person name="Sun Q."/>
            <person name="Zhou Y."/>
        </authorList>
    </citation>
    <scope>NUCLEOTIDE SEQUENCE</scope>
    <source>
        <strain evidence="6">CGMCC 1.10998</strain>
    </source>
</reference>
<protein>
    <submittedName>
        <fullName evidence="6">Transcriptional regulator</fullName>
    </submittedName>
</protein>
<dbReference type="Pfam" id="PF00126">
    <property type="entry name" value="HTH_1"/>
    <property type="match status" value="1"/>
</dbReference>
<organism evidence="6 7">
    <name type="scientific">Undibacterium terreum</name>
    <dbReference type="NCBI Taxonomy" id="1224302"/>
    <lineage>
        <taxon>Bacteria</taxon>
        <taxon>Pseudomonadati</taxon>
        <taxon>Pseudomonadota</taxon>
        <taxon>Betaproteobacteria</taxon>
        <taxon>Burkholderiales</taxon>
        <taxon>Oxalobacteraceae</taxon>
        <taxon>Undibacterium</taxon>
    </lineage>
</organism>
<dbReference type="InterPro" id="IPR005119">
    <property type="entry name" value="LysR_subst-bd"/>
</dbReference>
<comment type="caution">
    <text evidence="6">The sequence shown here is derived from an EMBL/GenBank/DDBJ whole genome shotgun (WGS) entry which is preliminary data.</text>
</comment>
<dbReference type="SUPFAM" id="SSF46785">
    <property type="entry name" value="Winged helix' DNA-binding domain"/>
    <property type="match status" value="1"/>
</dbReference>
<name>A0A916USM0_9BURK</name>
<evidence type="ECO:0000313" key="7">
    <source>
        <dbReference type="Proteomes" id="UP000637423"/>
    </source>
</evidence>
<dbReference type="RefSeq" id="WP_188567441.1">
    <property type="nucleotide sequence ID" value="NZ_BMED01000003.1"/>
</dbReference>
<evidence type="ECO:0000256" key="2">
    <source>
        <dbReference type="ARBA" id="ARBA00023015"/>
    </source>
</evidence>
<comment type="similarity">
    <text evidence="1">Belongs to the LysR transcriptional regulatory family.</text>
</comment>
<gene>
    <name evidence="6" type="ORF">GCM10011396_35870</name>
</gene>
<keyword evidence="2" id="KW-0805">Transcription regulation</keyword>
<dbReference type="AlphaFoldDB" id="A0A916USM0"/>
<accession>A0A916USM0</accession>
<dbReference type="Pfam" id="PF03466">
    <property type="entry name" value="LysR_substrate"/>
    <property type="match status" value="1"/>
</dbReference>
<evidence type="ECO:0000313" key="6">
    <source>
        <dbReference type="EMBL" id="GGC85368.1"/>
    </source>
</evidence>
<dbReference type="Proteomes" id="UP000637423">
    <property type="component" value="Unassembled WGS sequence"/>
</dbReference>
<evidence type="ECO:0000256" key="4">
    <source>
        <dbReference type="ARBA" id="ARBA00023163"/>
    </source>
</evidence>
<dbReference type="InterPro" id="IPR000847">
    <property type="entry name" value="LysR_HTH_N"/>
</dbReference>
<dbReference type="PANTHER" id="PTHR30126:SF88">
    <property type="entry name" value="TRANSCRIPTIONAL REGULATOR-RELATED"/>
    <property type="match status" value="1"/>
</dbReference>
<sequence length="313" mass="34471">MSDESSSLHPHITLEQWRALTAVVETGGYAQAAELLHKSQSSVTYAVQKLESLLDVRAFEIQGRKAMLTSTGQLLYRRAKNLLDEAGALERAARRLSAGWEAEIRISAEMIFPTWLLLDCLQQFGLESPHTRIELIESVLAGTSEALLQGQADLAISAQIPPGFLGAPLMQFRAMPVASPDHPLHRLGRELNLQDLRDYRQLVIRETDSRRASSILSLDASQRWTVSHSATAIDAICRGYGFAWFPEEKIRDELATGRLKVLPLADGGQRFGTLYLILADPDYAGPAAQRLAQIIRETVASECLRIPGAAMAS</sequence>
<dbReference type="InterPro" id="IPR036388">
    <property type="entry name" value="WH-like_DNA-bd_sf"/>
</dbReference>
<feature type="domain" description="HTH lysR-type" evidence="5">
    <location>
        <begin position="12"/>
        <end position="69"/>
    </location>
</feature>
<keyword evidence="3" id="KW-0238">DNA-binding</keyword>
<dbReference type="InterPro" id="IPR036390">
    <property type="entry name" value="WH_DNA-bd_sf"/>
</dbReference>
<dbReference type="PANTHER" id="PTHR30126">
    <property type="entry name" value="HTH-TYPE TRANSCRIPTIONAL REGULATOR"/>
    <property type="match status" value="1"/>
</dbReference>
<dbReference type="Gene3D" id="1.10.10.10">
    <property type="entry name" value="Winged helix-like DNA-binding domain superfamily/Winged helix DNA-binding domain"/>
    <property type="match status" value="1"/>
</dbReference>
<keyword evidence="4" id="KW-0804">Transcription</keyword>
<keyword evidence="7" id="KW-1185">Reference proteome</keyword>
<evidence type="ECO:0000256" key="3">
    <source>
        <dbReference type="ARBA" id="ARBA00023125"/>
    </source>
</evidence>
<proteinExistence type="inferred from homology"/>
<evidence type="ECO:0000256" key="1">
    <source>
        <dbReference type="ARBA" id="ARBA00009437"/>
    </source>
</evidence>
<dbReference type="PROSITE" id="PS50931">
    <property type="entry name" value="HTH_LYSR"/>
    <property type="match status" value="1"/>
</dbReference>
<dbReference type="SUPFAM" id="SSF53850">
    <property type="entry name" value="Periplasmic binding protein-like II"/>
    <property type="match status" value="1"/>
</dbReference>
<reference evidence="6" key="1">
    <citation type="journal article" date="2014" name="Int. J. Syst. Evol. Microbiol.">
        <title>Complete genome sequence of Corynebacterium casei LMG S-19264T (=DSM 44701T), isolated from a smear-ripened cheese.</title>
        <authorList>
            <consortium name="US DOE Joint Genome Institute (JGI-PGF)"/>
            <person name="Walter F."/>
            <person name="Albersmeier A."/>
            <person name="Kalinowski J."/>
            <person name="Ruckert C."/>
        </authorList>
    </citation>
    <scope>NUCLEOTIDE SEQUENCE</scope>
    <source>
        <strain evidence="6">CGMCC 1.10998</strain>
    </source>
</reference>
<dbReference type="Gene3D" id="3.40.190.290">
    <property type="match status" value="1"/>
</dbReference>
<dbReference type="EMBL" id="BMED01000003">
    <property type="protein sequence ID" value="GGC85368.1"/>
    <property type="molecule type" value="Genomic_DNA"/>
</dbReference>
<evidence type="ECO:0000259" key="5">
    <source>
        <dbReference type="PROSITE" id="PS50931"/>
    </source>
</evidence>
<dbReference type="GO" id="GO:0000976">
    <property type="term" value="F:transcription cis-regulatory region binding"/>
    <property type="evidence" value="ECO:0007669"/>
    <property type="project" value="TreeGrafter"/>
</dbReference>